<evidence type="ECO:0000313" key="1">
    <source>
        <dbReference type="EMBL" id="WOB77777.1"/>
    </source>
</evidence>
<reference evidence="1" key="1">
    <citation type="submission" date="2023-03" db="EMBL/GenBank/DDBJ databases">
        <title>Genome sequence of Brevundimonas nasdae SJTX8.</title>
        <authorList>
            <person name="Liang R."/>
        </authorList>
    </citation>
    <scope>NUCLEOTIDE SEQUENCE</scope>
    <source>
        <strain evidence="1">X8</strain>
    </source>
</reference>
<dbReference type="Proteomes" id="UP001302493">
    <property type="component" value="Chromosome"/>
</dbReference>
<protein>
    <submittedName>
        <fullName evidence="1">Uncharacterized protein</fullName>
    </submittedName>
</protein>
<organism evidence="1 2">
    <name type="scientific">Brevundimonas nasdae</name>
    <dbReference type="NCBI Taxonomy" id="172043"/>
    <lineage>
        <taxon>Bacteria</taxon>
        <taxon>Pseudomonadati</taxon>
        <taxon>Pseudomonadota</taxon>
        <taxon>Alphaproteobacteria</taxon>
        <taxon>Caulobacterales</taxon>
        <taxon>Caulobacteraceae</taxon>
        <taxon>Brevundimonas</taxon>
    </lineage>
</organism>
<name>A0ACD4VIP5_9CAUL</name>
<evidence type="ECO:0000313" key="2">
    <source>
        <dbReference type="Proteomes" id="UP001302493"/>
    </source>
</evidence>
<gene>
    <name evidence="1" type="ORF">PZA08_10600</name>
</gene>
<dbReference type="EMBL" id="CP119180">
    <property type="protein sequence ID" value="WOB77777.1"/>
    <property type="molecule type" value="Genomic_DNA"/>
</dbReference>
<proteinExistence type="predicted"/>
<accession>A0ACD4VIP5</accession>
<sequence length="48" mass="5413">MLRASGWAVAVNNACTRPLPDRISAERLAARLQAEADRLNRDQHRLTQ</sequence>
<keyword evidence="2" id="KW-1185">Reference proteome</keyword>